<evidence type="ECO:0000256" key="4">
    <source>
        <dbReference type="ARBA" id="ARBA00022723"/>
    </source>
</evidence>
<comment type="function">
    <text evidence="9">The branched-chain alpha-keto dehydrogenase complex catalyzes the overall conversion of alpha-keto acids to acyl-CoA and CO(2). It contains multiple copies of three enzymatic components: branched-chain alpha-keto acid decarboxylase (E1), lipoamide acyltransferase (E2) and lipoamide dehydrogenase (E3).</text>
</comment>
<keyword evidence="9" id="KW-0786">Thiamine pyrophosphate</keyword>
<keyword evidence="6" id="KW-0630">Potassium</keyword>
<evidence type="ECO:0000259" key="10">
    <source>
        <dbReference type="Pfam" id="PF00676"/>
    </source>
</evidence>
<evidence type="ECO:0000313" key="11">
    <source>
        <dbReference type="EMBL" id="CAH0387909.1"/>
    </source>
</evidence>
<keyword evidence="8" id="KW-0496">Mitochondrion</keyword>
<organism evidence="11 12">
    <name type="scientific">Bemisia tabaci</name>
    <name type="common">Sweetpotato whitefly</name>
    <name type="synonym">Aleurodes tabaci</name>
    <dbReference type="NCBI Taxonomy" id="7038"/>
    <lineage>
        <taxon>Eukaryota</taxon>
        <taxon>Metazoa</taxon>
        <taxon>Ecdysozoa</taxon>
        <taxon>Arthropoda</taxon>
        <taxon>Hexapoda</taxon>
        <taxon>Insecta</taxon>
        <taxon>Pterygota</taxon>
        <taxon>Neoptera</taxon>
        <taxon>Paraneoptera</taxon>
        <taxon>Hemiptera</taxon>
        <taxon>Sternorrhyncha</taxon>
        <taxon>Aleyrodoidea</taxon>
        <taxon>Aleyrodidae</taxon>
        <taxon>Aleyrodinae</taxon>
        <taxon>Bemisia</taxon>
    </lineage>
</organism>
<evidence type="ECO:0000256" key="7">
    <source>
        <dbReference type="ARBA" id="ARBA00023002"/>
    </source>
</evidence>
<dbReference type="FunFam" id="3.40.50.970:FF:000015">
    <property type="entry name" value="2-oxoisovalerate dehydrogenase subunit alpha"/>
    <property type="match status" value="1"/>
</dbReference>
<feature type="domain" description="Dehydrogenase E1 component" evidence="10">
    <location>
        <begin position="97"/>
        <end position="395"/>
    </location>
</feature>
<keyword evidence="12" id="KW-1185">Reference proteome</keyword>
<evidence type="ECO:0000256" key="1">
    <source>
        <dbReference type="ARBA" id="ARBA00001964"/>
    </source>
</evidence>
<evidence type="ECO:0000256" key="2">
    <source>
        <dbReference type="ARBA" id="ARBA00004305"/>
    </source>
</evidence>
<dbReference type="GO" id="GO:0005759">
    <property type="term" value="C:mitochondrial matrix"/>
    <property type="evidence" value="ECO:0007669"/>
    <property type="project" value="UniProtKB-SubCell"/>
</dbReference>
<comment type="subcellular location">
    <subcellularLocation>
        <location evidence="2">Mitochondrion matrix</location>
    </subcellularLocation>
</comment>
<dbReference type="EC" id="1.2.4.4" evidence="9"/>
<dbReference type="Gene3D" id="3.40.50.970">
    <property type="match status" value="1"/>
</dbReference>
<evidence type="ECO:0000313" key="12">
    <source>
        <dbReference type="Proteomes" id="UP001152759"/>
    </source>
</evidence>
<dbReference type="GO" id="GO:0003863">
    <property type="term" value="F:branched-chain 2-oxo acid dehydrogenase activity"/>
    <property type="evidence" value="ECO:0007669"/>
    <property type="project" value="UniProtKB-EC"/>
</dbReference>
<dbReference type="CDD" id="cd02000">
    <property type="entry name" value="TPP_E1_PDC_ADC_BCADC"/>
    <property type="match status" value="1"/>
</dbReference>
<evidence type="ECO:0000256" key="5">
    <source>
        <dbReference type="ARBA" id="ARBA00022946"/>
    </source>
</evidence>
<evidence type="ECO:0000256" key="8">
    <source>
        <dbReference type="ARBA" id="ARBA00023128"/>
    </source>
</evidence>
<name>A0A9P0A727_BEMTA</name>
<keyword evidence="5" id="KW-0809">Transit peptide</keyword>
<proteinExistence type="inferred from homology"/>
<evidence type="ECO:0000256" key="6">
    <source>
        <dbReference type="ARBA" id="ARBA00022958"/>
    </source>
</evidence>
<dbReference type="PANTHER" id="PTHR43380">
    <property type="entry name" value="2-OXOISOVALERATE DEHYDROGENASE SUBUNIT ALPHA, MITOCHONDRIAL"/>
    <property type="match status" value="1"/>
</dbReference>
<dbReference type="KEGG" id="btab:109031226"/>
<keyword evidence="4" id="KW-0479">Metal-binding</keyword>
<dbReference type="InterPro" id="IPR029061">
    <property type="entry name" value="THDP-binding"/>
</dbReference>
<dbReference type="InterPro" id="IPR001017">
    <property type="entry name" value="DH_E1"/>
</dbReference>
<dbReference type="GO" id="GO:0009083">
    <property type="term" value="P:branched-chain amino acid catabolic process"/>
    <property type="evidence" value="ECO:0007669"/>
    <property type="project" value="TreeGrafter"/>
</dbReference>
<comment type="cofactor">
    <cofactor evidence="1 9">
        <name>thiamine diphosphate</name>
        <dbReference type="ChEBI" id="CHEBI:58937"/>
    </cofactor>
</comment>
<dbReference type="Proteomes" id="UP001152759">
    <property type="component" value="Chromosome 4"/>
</dbReference>
<evidence type="ECO:0000256" key="9">
    <source>
        <dbReference type="RuleBase" id="RU365014"/>
    </source>
</evidence>
<evidence type="ECO:0000256" key="3">
    <source>
        <dbReference type="ARBA" id="ARBA00008646"/>
    </source>
</evidence>
<protein>
    <recommendedName>
        <fullName evidence="9">2-oxoisovalerate dehydrogenase subunit alpha</fullName>
        <ecNumber evidence="9">1.2.4.4</ecNumber>
    </recommendedName>
    <alternativeName>
        <fullName evidence="9">Branched-chain alpha-keto acid dehydrogenase E1 component alpha chain</fullName>
    </alternativeName>
</protein>
<dbReference type="InterPro" id="IPR050771">
    <property type="entry name" value="Alpha-ketoacid_DH_E1_comp"/>
</dbReference>
<keyword evidence="7 9" id="KW-0560">Oxidoreductase</keyword>
<dbReference type="Pfam" id="PF00676">
    <property type="entry name" value="E1_dh"/>
    <property type="match status" value="1"/>
</dbReference>
<dbReference type="EMBL" id="OU963865">
    <property type="protein sequence ID" value="CAH0387909.1"/>
    <property type="molecule type" value="Genomic_DNA"/>
</dbReference>
<dbReference type="SUPFAM" id="SSF52518">
    <property type="entry name" value="Thiamin diphosphate-binding fold (THDP-binding)"/>
    <property type="match status" value="1"/>
</dbReference>
<comment type="similarity">
    <text evidence="3 9">Belongs to the BCKDHA family.</text>
</comment>
<dbReference type="PANTHER" id="PTHR43380:SF1">
    <property type="entry name" value="2-OXOISOVALERATE DEHYDROGENASE SUBUNIT ALPHA, MITOCHONDRIAL"/>
    <property type="match status" value="1"/>
</dbReference>
<dbReference type="GO" id="GO:0046872">
    <property type="term" value="F:metal ion binding"/>
    <property type="evidence" value="ECO:0007669"/>
    <property type="project" value="UniProtKB-KW"/>
</dbReference>
<comment type="catalytic activity">
    <reaction evidence="9">
        <text>N(6)-[(R)-lipoyl]-L-lysyl-[protein] + 3-methyl-2-oxobutanoate + H(+) = N(6)-[(R)-S(8)-2-methylpropanoyldihydrolipoyl]-L-lysyl-[protein] + CO2</text>
        <dbReference type="Rhea" id="RHEA:13457"/>
        <dbReference type="Rhea" id="RHEA-COMP:10474"/>
        <dbReference type="Rhea" id="RHEA-COMP:10497"/>
        <dbReference type="ChEBI" id="CHEBI:11851"/>
        <dbReference type="ChEBI" id="CHEBI:15378"/>
        <dbReference type="ChEBI" id="CHEBI:16526"/>
        <dbReference type="ChEBI" id="CHEBI:83099"/>
        <dbReference type="ChEBI" id="CHEBI:83142"/>
        <dbReference type="EC" id="1.2.4.4"/>
    </reaction>
</comment>
<dbReference type="AlphaFoldDB" id="A0A9P0A727"/>
<reference evidence="11" key="1">
    <citation type="submission" date="2021-12" db="EMBL/GenBank/DDBJ databases">
        <authorList>
            <person name="King R."/>
        </authorList>
    </citation>
    <scope>NUCLEOTIDE SEQUENCE</scope>
</reference>
<gene>
    <name evidence="11" type="ORF">BEMITA_LOCUS6867</name>
</gene>
<accession>A0A9P0A727</accession>
<sequence length="435" mass="48836">MHSKLILRNLRAVGTAVRCFQSSCASSSTQLNLETQNDSRNSSAPVFPVDFTSKLQVTTERDVAKIPIYQVLGSDGRLTDSDQRIDVDEETTVKMYEAMMRQNILDGILYQAQRQGRISFYMTSFGEEGVAVGSASALESTDLVYGQYREAGVLMWRGFTLSDFINQCYSNDEDLGRGRQMPVHYGSRKLNFITLSSPLATQVPQAVGSAYAFKLAKNGRCVIAYFGEGAASEGDTHAAFNFAATLQCPVILFCRNNGYAISTPSREQYRGDAIAGRAVGYGLAAVRVDGNDIFAVRNATKYARDYCMSNNIGVVIEAMTYRVGHHSTSDDSSAYRSKEEVEDWDKSYNPITRLRLFMEHSNWWNEEKEKLLAKQIKADVLKAVAEAEKKLKPEISELFTDVYYEMPDHLMEQSAYLADHLKKYGEHYPLDNYKK</sequence>